<sequence>MNASKTKRSEAKEKLDLIHSDIKKAKAENKARKAEEKAMEAEETKRIKEEKIAAKAAKKAGASNDSTKGAAKATTPKAVESGKEFNILVVCIGAGSSAMFANSARKGFIAAGIKNVKVDSA</sequence>
<accession>A0AA38HJF5</accession>
<reference evidence="3" key="1">
    <citation type="journal article" date="2023" name="G3 (Bethesda)">
        <title>Whole genome assemblies of Zophobas morio and Tenebrio molitor.</title>
        <authorList>
            <person name="Kaur S."/>
            <person name="Stinson S.A."/>
            <person name="diCenzo G.C."/>
        </authorList>
    </citation>
    <scope>NUCLEOTIDE SEQUENCE</scope>
    <source>
        <strain evidence="3">QUZm001</strain>
    </source>
</reference>
<feature type="non-terminal residue" evidence="3">
    <location>
        <position position="121"/>
    </location>
</feature>
<organism evidence="3 4">
    <name type="scientific">Zophobas morio</name>
    <dbReference type="NCBI Taxonomy" id="2755281"/>
    <lineage>
        <taxon>Eukaryota</taxon>
        <taxon>Metazoa</taxon>
        <taxon>Ecdysozoa</taxon>
        <taxon>Arthropoda</taxon>
        <taxon>Hexapoda</taxon>
        <taxon>Insecta</taxon>
        <taxon>Pterygota</taxon>
        <taxon>Neoptera</taxon>
        <taxon>Endopterygota</taxon>
        <taxon>Coleoptera</taxon>
        <taxon>Polyphaga</taxon>
        <taxon>Cucujiformia</taxon>
        <taxon>Tenebrionidae</taxon>
        <taxon>Zophobas</taxon>
    </lineage>
</organism>
<evidence type="ECO:0000256" key="2">
    <source>
        <dbReference type="SAM" id="MobiDB-lite"/>
    </source>
</evidence>
<proteinExistence type="predicted"/>
<feature type="region of interest" description="Disordered" evidence="2">
    <location>
        <begin position="53"/>
        <end position="77"/>
    </location>
</feature>
<keyword evidence="4" id="KW-1185">Reference proteome</keyword>
<dbReference type="AlphaFoldDB" id="A0AA38HJF5"/>
<dbReference type="Proteomes" id="UP001168821">
    <property type="component" value="Unassembled WGS sequence"/>
</dbReference>
<evidence type="ECO:0000256" key="1">
    <source>
        <dbReference type="SAM" id="Coils"/>
    </source>
</evidence>
<comment type="caution">
    <text evidence="3">The sequence shown here is derived from an EMBL/GenBank/DDBJ whole genome shotgun (WGS) entry which is preliminary data.</text>
</comment>
<evidence type="ECO:0000313" key="4">
    <source>
        <dbReference type="Proteomes" id="UP001168821"/>
    </source>
</evidence>
<name>A0AA38HJF5_9CUCU</name>
<dbReference type="EMBL" id="JALNTZ010000554">
    <property type="protein sequence ID" value="KAJ3634394.1"/>
    <property type="molecule type" value="Genomic_DNA"/>
</dbReference>
<feature type="coiled-coil region" evidence="1">
    <location>
        <begin position="8"/>
        <end position="51"/>
    </location>
</feature>
<gene>
    <name evidence="3" type="ORF">Zmor_019122</name>
</gene>
<feature type="compositionally biased region" description="Low complexity" evidence="2">
    <location>
        <begin position="67"/>
        <end position="77"/>
    </location>
</feature>
<protein>
    <submittedName>
        <fullName evidence="3">Uncharacterized protein</fullName>
    </submittedName>
</protein>
<evidence type="ECO:0000313" key="3">
    <source>
        <dbReference type="EMBL" id="KAJ3634394.1"/>
    </source>
</evidence>
<keyword evidence="1" id="KW-0175">Coiled coil</keyword>